<dbReference type="SMART" id="SM00271">
    <property type="entry name" value="DnaJ"/>
    <property type="match status" value="1"/>
</dbReference>
<dbReference type="PROSITE" id="PS50076">
    <property type="entry name" value="DNAJ_2"/>
    <property type="match status" value="1"/>
</dbReference>
<name>A0A6A5K1M3_9PLEO</name>
<dbReference type="OrthoDB" id="10250354at2759"/>
<dbReference type="Pfam" id="PF00226">
    <property type="entry name" value="DnaJ"/>
    <property type="match status" value="1"/>
</dbReference>
<dbReference type="Proteomes" id="UP000800040">
    <property type="component" value="Unassembled WGS sequence"/>
</dbReference>
<evidence type="ECO:0000313" key="3">
    <source>
        <dbReference type="EMBL" id="KAF1830671.1"/>
    </source>
</evidence>
<accession>A0A6A5K1M3</accession>
<dbReference type="SUPFAM" id="SSF46565">
    <property type="entry name" value="Chaperone J-domain"/>
    <property type="match status" value="1"/>
</dbReference>
<evidence type="ECO:0000259" key="2">
    <source>
        <dbReference type="PROSITE" id="PS50076"/>
    </source>
</evidence>
<proteinExistence type="predicted"/>
<dbReference type="EMBL" id="ML975388">
    <property type="protein sequence ID" value="KAF1830671.1"/>
    <property type="molecule type" value="Genomic_DNA"/>
</dbReference>
<evidence type="ECO:0000256" key="1">
    <source>
        <dbReference type="SAM" id="MobiDB-lite"/>
    </source>
</evidence>
<keyword evidence="4" id="KW-1185">Reference proteome</keyword>
<sequence length="304" mass="33585">MSTRGPTHYELLSIPPTADIATIKTGYKKIALANNPDKTLHLPESEISQRIKVFKQATAAYEPPSPPPPRPNPNPIHRFTTGRPQPPTNEPWYYAPVTETDSHTVLEFSNSQGWYLSISVSKKYAWTACPVVLSVQQDTRAELNIKLDMRRTGQALASPFEKEITVRITRTPGSRQTALSSLFTETRHPNSKIELSITLATNSTPSPTSLPMQAFDPDFGFLAPFFKEVRATHKMFYPTYPAHAVGADGGVPGPEFPVGSPARALRDKWPGMYLVTLSRGFYCTAVEGKRGEKGGWRVVAVGFV</sequence>
<gene>
    <name evidence="3" type="ORF">BDW02DRAFT_507031</name>
</gene>
<evidence type="ECO:0000313" key="4">
    <source>
        <dbReference type="Proteomes" id="UP000800040"/>
    </source>
</evidence>
<dbReference type="InterPro" id="IPR036869">
    <property type="entry name" value="J_dom_sf"/>
</dbReference>
<dbReference type="CDD" id="cd06257">
    <property type="entry name" value="DnaJ"/>
    <property type="match status" value="1"/>
</dbReference>
<dbReference type="AlphaFoldDB" id="A0A6A5K1M3"/>
<dbReference type="InterPro" id="IPR001623">
    <property type="entry name" value="DnaJ_domain"/>
</dbReference>
<organism evidence="3 4">
    <name type="scientific">Decorospora gaudefroyi</name>
    <dbReference type="NCBI Taxonomy" id="184978"/>
    <lineage>
        <taxon>Eukaryota</taxon>
        <taxon>Fungi</taxon>
        <taxon>Dikarya</taxon>
        <taxon>Ascomycota</taxon>
        <taxon>Pezizomycotina</taxon>
        <taxon>Dothideomycetes</taxon>
        <taxon>Pleosporomycetidae</taxon>
        <taxon>Pleosporales</taxon>
        <taxon>Pleosporineae</taxon>
        <taxon>Pleosporaceae</taxon>
        <taxon>Decorospora</taxon>
    </lineage>
</organism>
<reference evidence="3" key="1">
    <citation type="submission" date="2020-01" db="EMBL/GenBank/DDBJ databases">
        <authorList>
            <consortium name="DOE Joint Genome Institute"/>
            <person name="Haridas S."/>
            <person name="Albert R."/>
            <person name="Binder M."/>
            <person name="Bloem J."/>
            <person name="Labutti K."/>
            <person name="Salamov A."/>
            <person name="Andreopoulos B."/>
            <person name="Baker S.E."/>
            <person name="Barry K."/>
            <person name="Bills G."/>
            <person name="Bluhm B.H."/>
            <person name="Cannon C."/>
            <person name="Castanera R."/>
            <person name="Culley D.E."/>
            <person name="Daum C."/>
            <person name="Ezra D."/>
            <person name="Gonzalez J.B."/>
            <person name="Henrissat B."/>
            <person name="Kuo A."/>
            <person name="Liang C."/>
            <person name="Lipzen A."/>
            <person name="Lutzoni F."/>
            <person name="Magnuson J."/>
            <person name="Mondo S."/>
            <person name="Nolan M."/>
            <person name="Ohm R."/>
            <person name="Pangilinan J."/>
            <person name="Park H.-J."/>
            <person name="Ramirez L."/>
            <person name="Alfaro M."/>
            <person name="Sun H."/>
            <person name="Tritt A."/>
            <person name="Yoshinaga Y."/>
            <person name="Zwiers L.-H."/>
            <person name="Turgeon B.G."/>
            <person name="Goodwin S.B."/>
            <person name="Spatafora J.W."/>
            <person name="Crous P.W."/>
            <person name="Grigoriev I.V."/>
        </authorList>
    </citation>
    <scope>NUCLEOTIDE SEQUENCE</scope>
    <source>
        <strain evidence="3">P77</strain>
    </source>
</reference>
<feature type="region of interest" description="Disordered" evidence="1">
    <location>
        <begin position="58"/>
        <end position="92"/>
    </location>
</feature>
<protein>
    <recommendedName>
        <fullName evidence="2">J domain-containing protein</fullName>
    </recommendedName>
</protein>
<feature type="domain" description="J" evidence="2">
    <location>
        <begin position="7"/>
        <end position="77"/>
    </location>
</feature>
<feature type="compositionally biased region" description="Pro residues" evidence="1">
    <location>
        <begin position="63"/>
        <end position="74"/>
    </location>
</feature>
<dbReference type="Gene3D" id="1.10.287.110">
    <property type="entry name" value="DnaJ domain"/>
    <property type="match status" value="1"/>
</dbReference>